<dbReference type="AlphaFoldDB" id="A0A0N7ZZF5"/>
<sequence>MEQRRMFLAGLVHLMAITFVVMVVFNALGGSGYEALFNQNTGQVSANYTVYITPWFVLFTLYCRRTEIVILAKLLNLLLALFNQNTGQVSANYTVYITPAGFTFSIWSIIYIFLGAGAIYCVSTVYRRSGPSSRVFVQPVVLNWQFYVALALNYSLNTAWIFIWDRKLMVVASIFLFFIAGTGWLSFAVASVRAKKACENRKGGLPIPAVLKEVRLQRILIHNGIALYTTWTTIASLLNANIAFQYFGNFDAETTSLVCLSILLTVMIGWFILENTRLDPYVRYTLVQYPVIIFATFGILNRQGDQSRPDGPVPENVRILTWLVLGVASVQLCARYAITIYRYRTRPLFQVEPQPVPTVEQ</sequence>
<name>A0A0N7ZZF5_9CRUS</name>
<evidence type="ECO:0000313" key="1">
    <source>
        <dbReference type="EMBL" id="JAN68574.1"/>
    </source>
</evidence>
<accession>A0A0N7ZZF5</accession>
<reference evidence="1" key="1">
    <citation type="submission" date="2015-10" db="EMBL/GenBank/DDBJ databases">
        <title>EvidentialGene: Evidence-directed Construction of Complete mRNA Transcriptomes without Genomes.</title>
        <authorList>
            <person name="Gilbert D.G."/>
        </authorList>
    </citation>
    <scope>NUCLEOTIDE SEQUENCE</scope>
</reference>
<dbReference type="PANTHER" id="PTHR33802:SF1">
    <property type="entry name" value="XK-RELATED PROTEIN"/>
    <property type="match status" value="1"/>
</dbReference>
<dbReference type="OrthoDB" id="5586934at2759"/>
<protein>
    <submittedName>
        <fullName evidence="1">Uncharacterized protein</fullName>
    </submittedName>
</protein>
<dbReference type="EMBL" id="GDIQ01026163">
    <property type="protein sequence ID" value="JAN68574.1"/>
    <property type="molecule type" value="Transcribed_RNA"/>
</dbReference>
<proteinExistence type="predicted"/>
<dbReference type="PANTHER" id="PTHR33802">
    <property type="entry name" value="SI:CH211-161H7.5-RELATED"/>
    <property type="match status" value="1"/>
</dbReference>
<organism evidence="1">
    <name type="scientific">Daphnia magna</name>
    <dbReference type="NCBI Taxonomy" id="35525"/>
    <lineage>
        <taxon>Eukaryota</taxon>
        <taxon>Metazoa</taxon>
        <taxon>Ecdysozoa</taxon>
        <taxon>Arthropoda</taxon>
        <taxon>Crustacea</taxon>
        <taxon>Branchiopoda</taxon>
        <taxon>Diplostraca</taxon>
        <taxon>Cladocera</taxon>
        <taxon>Anomopoda</taxon>
        <taxon>Daphniidae</taxon>
        <taxon>Daphnia</taxon>
    </lineage>
</organism>